<evidence type="ECO:0000259" key="2">
    <source>
        <dbReference type="PROSITE" id="PS51372"/>
    </source>
</evidence>
<dbReference type="InterPro" id="IPR004341">
    <property type="entry name" value="CAT_RNA-bd_dom"/>
</dbReference>
<feature type="domain" description="PRD" evidence="2">
    <location>
        <begin position="65"/>
        <end position="170"/>
    </location>
</feature>
<dbReference type="InterPro" id="IPR036634">
    <property type="entry name" value="PRD_sf"/>
</dbReference>
<evidence type="ECO:0000313" key="3">
    <source>
        <dbReference type="EMBL" id="KJD47077.1"/>
    </source>
</evidence>
<dbReference type="AlphaFoldDB" id="A0A0D7XA84"/>
<dbReference type="PANTHER" id="PTHR30185:SF15">
    <property type="entry name" value="CRYPTIC BETA-GLUCOSIDE BGL OPERON ANTITERMINATOR"/>
    <property type="match status" value="1"/>
</dbReference>
<dbReference type="Pfam" id="PF03123">
    <property type="entry name" value="CAT_RBD"/>
    <property type="match status" value="1"/>
</dbReference>
<evidence type="ECO:0000313" key="6">
    <source>
        <dbReference type="Proteomes" id="UP000308114"/>
    </source>
</evidence>
<organism evidence="3 5">
    <name type="scientific">Paenibacillus terrae</name>
    <dbReference type="NCBI Taxonomy" id="159743"/>
    <lineage>
        <taxon>Bacteria</taxon>
        <taxon>Bacillati</taxon>
        <taxon>Bacillota</taxon>
        <taxon>Bacilli</taxon>
        <taxon>Bacillales</taxon>
        <taxon>Paenibacillaceae</taxon>
        <taxon>Paenibacillus</taxon>
    </lineage>
</organism>
<feature type="domain" description="PRD" evidence="2">
    <location>
        <begin position="171"/>
        <end position="277"/>
    </location>
</feature>
<gene>
    <name evidence="4" type="ORF">C1I60_13110</name>
    <name evidence="3" type="ORF">QD47_02685</name>
</gene>
<dbReference type="InterPro" id="IPR050661">
    <property type="entry name" value="BglG_antiterminators"/>
</dbReference>
<dbReference type="Gene3D" id="2.30.24.10">
    <property type="entry name" value="CAT RNA-binding domain"/>
    <property type="match status" value="1"/>
</dbReference>
<dbReference type="SUPFAM" id="SSF50151">
    <property type="entry name" value="SacY-like RNA-binding domain"/>
    <property type="match status" value="1"/>
</dbReference>
<sequence length="277" mass="32150">MKIAKVLNNNVVTVIDEQQKELVIMGRGIAFKKSAGDEIDEGHIEKIFKLESTEVSRKLMTLMSDIPIEYVEISDEIIQYAKTILGVELHDSIYISLTDHIHFAIERYRLGMDIKNALFWEIKRMYRKEFSIGTKALHMIQDKLGVTLPDDEGAFIALHLVNAQLNSEMRETIALTNIVKDIMNIVSRFFVMELDEESLSYYRFITHLKFFAQRVMNGTPVQNADNSLHDMVKVQYKNAYACAEKIRDYTTKIYGRSLSQDEMLYLTIHIERIIKNQ</sequence>
<comment type="caution">
    <text evidence="3">The sequence shown here is derived from an EMBL/GenBank/DDBJ whole genome shotgun (WGS) entry which is preliminary data.</text>
</comment>
<dbReference type="SUPFAM" id="SSF63520">
    <property type="entry name" value="PTS-regulatory domain, PRD"/>
    <property type="match status" value="2"/>
</dbReference>
<dbReference type="Proteomes" id="UP000032534">
    <property type="component" value="Unassembled WGS sequence"/>
</dbReference>
<dbReference type="SMART" id="SM01061">
    <property type="entry name" value="CAT_RBD"/>
    <property type="match status" value="1"/>
</dbReference>
<protein>
    <submittedName>
        <fullName evidence="4">PRD domain-containing protein</fullName>
    </submittedName>
    <submittedName>
        <fullName evidence="3">Transcription antiterminator LicT</fullName>
    </submittedName>
</protein>
<name>A0A0D7XA84_9BACL</name>
<keyword evidence="5" id="KW-1185">Reference proteome</keyword>
<reference evidence="4 6" key="2">
    <citation type="submission" date="2018-01" db="EMBL/GenBank/DDBJ databases">
        <title>Bacillales members from the olive rhizosphere are effective biological control agents against Verticillium dahliae.</title>
        <authorList>
            <person name="Gomez-Lama C."/>
            <person name="Legarda G."/>
            <person name="Ruano-Rosa D."/>
            <person name="Pizarro-Tobias P."/>
            <person name="Valverde-Corredor A."/>
            <person name="Niqui J.L."/>
            <person name="Trivino J.C."/>
            <person name="Roca A."/>
            <person name="Mercado-Blanco J."/>
        </authorList>
    </citation>
    <scope>NUCLEOTIDE SEQUENCE [LARGE SCALE GENOMIC DNA]</scope>
    <source>
        <strain evidence="4 6">PIC167</strain>
    </source>
</reference>
<evidence type="ECO:0000313" key="4">
    <source>
        <dbReference type="EMBL" id="TKH44263.1"/>
    </source>
</evidence>
<dbReference type="Proteomes" id="UP000308114">
    <property type="component" value="Unassembled WGS sequence"/>
</dbReference>
<dbReference type="PROSITE" id="PS51372">
    <property type="entry name" value="PRD_2"/>
    <property type="match status" value="2"/>
</dbReference>
<dbReference type="Gene3D" id="1.10.1790.10">
    <property type="entry name" value="PRD domain"/>
    <property type="match status" value="2"/>
</dbReference>
<dbReference type="OrthoDB" id="9813552at2"/>
<dbReference type="EMBL" id="JTHP01000003">
    <property type="protein sequence ID" value="KJD47077.1"/>
    <property type="molecule type" value="Genomic_DNA"/>
</dbReference>
<proteinExistence type="predicted"/>
<accession>A0A0D7XA84</accession>
<dbReference type="GO" id="GO:0003723">
    <property type="term" value="F:RNA binding"/>
    <property type="evidence" value="ECO:0007669"/>
    <property type="project" value="InterPro"/>
</dbReference>
<dbReference type="Pfam" id="PF00874">
    <property type="entry name" value="PRD"/>
    <property type="match status" value="2"/>
</dbReference>
<dbReference type="RefSeq" id="WP_044644666.1">
    <property type="nucleotide sequence ID" value="NZ_JTHP01000003.1"/>
</dbReference>
<dbReference type="GO" id="GO:0006355">
    <property type="term" value="P:regulation of DNA-templated transcription"/>
    <property type="evidence" value="ECO:0007669"/>
    <property type="project" value="InterPro"/>
</dbReference>
<evidence type="ECO:0000313" key="5">
    <source>
        <dbReference type="Proteomes" id="UP000032534"/>
    </source>
</evidence>
<dbReference type="EMBL" id="PNXQ01000012">
    <property type="protein sequence ID" value="TKH44263.1"/>
    <property type="molecule type" value="Genomic_DNA"/>
</dbReference>
<dbReference type="NCBIfam" id="NF046042">
    <property type="entry name" value="LicT"/>
    <property type="match status" value="1"/>
</dbReference>
<evidence type="ECO:0000256" key="1">
    <source>
        <dbReference type="ARBA" id="ARBA00022737"/>
    </source>
</evidence>
<dbReference type="InterPro" id="IPR011608">
    <property type="entry name" value="PRD"/>
</dbReference>
<dbReference type="PANTHER" id="PTHR30185">
    <property type="entry name" value="CRYPTIC BETA-GLUCOSIDE BGL OPERON ANTITERMINATOR"/>
    <property type="match status" value="1"/>
</dbReference>
<keyword evidence="1" id="KW-0677">Repeat</keyword>
<reference evidence="3 5" key="1">
    <citation type="submission" date="2014-11" db="EMBL/GenBank/DDBJ databases">
        <title>Draft Genome Sequences of Paenibacillus polymyxa NRRL B-30509 and Paenibacillus terrae NRRL B-30644, Strains from a Poultry Environment that Produce Tridecaptin A and Paenicidins.</title>
        <authorList>
            <person name="van Belkum M.J."/>
            <person name="Lohans C.T."/>
            <person name="Vederas J.C."/>
        </authorList>
    </citation>
    <scope>NUCLEOTIDE SEQUENCE [LARGE SCALE GENOMIC DNA]</scope>
    <source>
        <strain evidence="3 5">NRRL B-30644</strain>
    </source>
</reference>
<dbReference type="PATRIC" id="fig|159743.3.peg.575"/>
<dbReference type="InterPro" id="IPR036650">
    <property type="entry name" value="CAT_RNA-bd_dom_sf"/>
</dbReference>